<evidence type="ECO:0000256" key="1">
    <source>
        <dbReference type="ARBA" id="ARBA00004141"/>
    </source>
</evidence>
<sequence length="244" mass="27932">MDTRTPAATIFRLFTKESLVKIERRIAEEQAAKESSHDKDHHGDDQHEEEKHSGENEENKPKPNPALEIGKTLPTKYGEFPPELIGKPIEDIDEYYANKYSFLVVARDRSIFRFTATKALFLLSPFNPVRRAAIYVLTHPAFSLFVMVVILVNCVFMAINKDIKHSELIFTIIYTIEGSIKMTARGFILNDFTYLRDAWNWLDFTVVTLAYITMFIELGNLAALRTFRVLRALKTVAVVPGKCN</sequence>
<dbReference type="Pfam" id="PF00520">
    <property type="entry name" value="Ion_trans"/>
    <property type="match status" value="1"/>
</dbReference>
<dbReference type="Gene3D" id="1.20.120.350">
    <property type="entry name" value="Voltage-gated potassium channels. Chain C"/>
    <property type="match status" value="1"/>
</dbReference>
<dbReference type="PANTHER" id="PTHR10037:SF288">
    <property type="entry name" value="SODIUM CHANNEL PROTEIN PARA"/>
    <property type="match status" value="1"/>
</dbReference>
<proteinExistence type="predicted"/>
<dbReference type="InterPro" id="IPR043203">
    <property type="entry name" value="VGCC_Ca_Na"/>
</dbReference>
<dbReference type="Proteomes" id="UP000549394">
    <property type="component" value="Unassembled WGS sequence"/>
</dbReference>
<evidence type="ECO:0000256" key="6">
    <source>
        <dbReference type="SAM" id="Phobius"/>
    </source>
</evidence>
<organism evidence="8 9">
    <name type="scientific">Dimorphilus gyrociliatus</name>
    <dbReference type="NCBI Taxonomy" id="2664684"/>
    <lineage>
        <taxon>Eukaryota</taxon>
        <taxon>Metazoa</taxon>
        <taxon>Spiralia</taxon>
        <taxon>Lophotrochozoa</taxon>
        <taxon>Annelida</taxon>
        <taxon>Polychaeta</taxon>
        <taxon>Polychaeta incertae sedis</taxon>
        <taxon>Dinophilidae</taxon>
        <taxon>Dimorphilus</taxon>
    </lineage>
</organism>
<feature type="transmembrane region" description="Helical" evidence="6">
    <location>
        <begin position="168"/>
        <end position="189"/>
    </location>
</feature>
<feature type="transmembrane region" description="Helical" evidence="6">
    <location>
        <begin position="201"/>
        <end position="224"/>
    </location>
</feature>
<evidence type="ECO:0000313" key="9">
    <source>
        <dbReference type="Proteomes" id="UP000549394"/>
    </source>
</evidence>
<evidence type="ECO:0000259" key="7">
    <source>
        <dbReference type="Pfam" id="PF00520"/>
    </source>
</evidence>
<dbReference type="InterPro" id="IPR027359">
    <property type="entry name" value="Volt_channel_dom_sf"/>
</dbReference>
<dbReference type="OrthoDB" id="2984333at2759"/>
<evidence type="ECO:0000313" key="8">
    <source>
        <dbReference type="EMBL" id="CAD5111255.1"/>
    </source>
</evidence>
<evidence type="ECO:0000256" key="3">
    <source>
        <dbReference type="ARBA" id="ARBA00022989"/>
    </source>
</evidence>
<keyword evidence="9" id="KW-1185">Reference proteome</keyword>
<dbReference type="GO" id="GO:0001518">
    <property type="term" value="C:voltage-gated sodium channel complex"/>
    <property type="evidence" value="ECO:0007669"/>
    <property type="project" value="TreeGrafter"/>
</dbReference>
<dbReference type="GO" id="GO:0086010">
    <property type="term" value="P:membrane depolarization during action potential"/>
    <property type="evidence" value="ECO:0007669"/>
    <property type="project" value="TreeGrafter"/>
</dbReference>
<dbReference type="AlphaFoldDB" id="A0A7I8V4V5"/>
<dbReference type="GO" id="GO:0019228">
    <property type="term" value="P:neuronal action potential"/>
    <property type="evidence" value="ECO:0007669"/>
    <property type="project" value="TreeGrafter"/>
</dbReference>
<keyword evidence="4 6" id="KW-0472">Membrane</keyword>
<reference evidence="8 9" key="1">
    <citation type="submission" date="2020-08" db="EMBL/GenBank/DDBJ databases">
        <authorList>
            <person name="Hejnol A."/>
        </authorList>
    </citation>
    <scope>NUCLEOTIDE SEQUENCE [LARGE SCALE GENOMIC DNA]</scope>
</reference>
<dbReference type="InterPro" id="IPR005821">
    <property type="entry name" value="Ion_trans_dom"/>
</dbReference>
<feature type="transmembrane region" description="Helical" evidence="6">
    <location>
        <begin position="132"/>
        <end position="156"/>
    </location>
</feature>
<comment type="subcellular location">
    <subcellularLocation>
        <location evidence="1">Membrane</location>
        <topology evidence="1">Multi-pass membrane protein</topology>
    </subcellularLocation>
</comment>
<feature type="region of interest" description="Disordered" evidence="5">
    <location>
        <begin position="25"/>
        <end position="73"/>
    </location>
</feature>
<dbReference type="EMBL" id="CAJFCJ010000001">
    <property type="protein sequence ID" value="CAD5111255.1"/>
    <property type="molecule type" value="Genomic_DNA"/>
</dbReference>
<accession>A0A7I8V4V5</accession>
<name>A0A7I8V4V5_9ANNE</name>
<feature type="compositionally biased region" description="Basic and acidic residues" evidence="5">
    <location>
        <begin position="25"/>
        <end position="61"/>
    </location>
</feature>
<dbReference type="SUPFAM" id="SSF81324">
    <property type="entry name" value="Voltage-gated potassium channels"/>
    <property type="match status" value="1"/>
</dbReference>
<comment type="caution">
    <text evidence="8">The sequence shown here is derived from an EMBL/GenBank/DDBJ whole genome shotgun (WGS) entry which is preliminary data.</text>
</comment>
<protein>
    <submittedName>
        <fullName evidence="8">DgyrCDS584</fullName>
    </submittedName>
</protein>
<evidence type="ECO:0000256" key="5">
    <source>
        <dbReference type="SAM" id="MobiDB-lite"/>
    </source>
</evidence>
<dbReference type="FunFam" id="1.20.120.350:FF:000022">
    <property type="entry name" value="Sodium channel protein"/>
    <property type="match status" value="1"/>
</dbReference>
<keyword evidence="3 6" id="KW-1133">Transmembrane helix</keyword>
<evidence type="ECO:0000256" key="4">
    <source>
        <dbReference type="ARBA" id="ARBA00023136"/>
    </source>
</evidence>
<dbReference type="PANTHER" id="PTHR10037">
    <property type="entry name" value="VOLTAGE-GATED CATION CHANNEL CALCIUM AND SODIUM"/>
    <property type="match status" value="1"/>
</dbReference>
<feature type="domain" description="Ion transport" evidence="7">
    <location>
        <begin position="139"/>
        <end position="241"/>
    </location>
</feature>
<evidence type="ECO:0000256" key="2">
    <source>
        <dbReference type="ARBA" id="ARBA00022692"/>
    </source>
</evidence>
<dbReference type="GO" id="GO:0005248">
    <property type="term" value="F:voltage-gated sodium channel activity"/>
    <property type="evidence" value="ECO:0007669"/>
    <property type="project" value="TreeGrafter"/>
</dbReference>
<keyword evidence="2 6" id="KW-0812">Transmembrane</keyword>
<gene>
    <name evidence="8" type="ORF">DGYR_LOCUS576</name>
</gene>